<dbReference type="PANTHER" id="PTHR44943:SF8">
    <property type="entry name" value="TPR REPEAT-CONTAINING PROTEIN MJ0263"/>
    <property type="match status" value="1"/>
</dbReference>
<accession>A0A941DIX3</accession>
<evidence type="ECO:0000313" key="5">
    <source>
        <dbReference type="Proteomes" id="UP000680158"/>
    </source>
</evidence>
<dbReference type="RefSeq" id="WP_212684357.1">
    <property type="nucleotide sequence ID" value="NZ_JAGSPM010000006.1"/>
</dbReference>
<dbReference type="SUPFAM" id="SSF48452">
    <property type="entry name" value="TPR-like"/>
    <property type="match status" value="1"/>
</dbReference>
<protein>
    <submittedName>
        <fullName evidence="4">Tetratricopeptide repeat protein</fullName>
    </submittedName>
</protein>
<dbReference type="Proteomes" id="UP000680158">
    <property type="component" value="Unassembled WGS sequence"/>
</dbReference>
<dbReference type="Gene3D" id="1.25.40.10">
    <property type="entry name" value="Tetratricopeptide repeat domain"/>
    <property type="match status" value="1"/>
</dbReference>
<dbReference type="InterPro" id="IPR011990">
    <property type="entry name" value="TPR-like_helical_dom_sf"/>
</dbReference>
<feature type="repeat" description="TPR" evidence="3">
    <location>
        <begin position="234"/>
        <end position="267"/>
    </location>
</feature>
<dbReference type="PANTHER" id="PTHR44943">
    <property type="entry name" value="CELLULOSE SYNTHASE OPERON PROTEIN C"/>
    <property type="match status" value="1"/>
</dbReference>
<dbReference type="Pfam" id="PF13432">
    <property type="entry name" value="TPR_16"/>
    <property type="match status" value="1"/>
</dbReference>
<evidence type="ECO:0000256" key="3">
    <source>
        <dbReference type="PROSITE-ProRule" id="PRU00339"/>
    </source>
</evidence>
<dbReference type="PROSITE" id="PS50005">
    <property type="entry name" value="TPR"/>
    <property type="match status" value="1"/>
</dbReference>
<keyword evidence="1" id="KW-0677">Repeat</keyword>
<evidence type="ECO:0000256" key="2">
    <source>
        <dbReference type="ARBA" id="ARBA00022803"/>
    </source>
</evidence>
<dbReference type="InterPro" id="IPR051685">
    <property type="entry name" value="Ycf3/AcsC/BcsC/TPR_MFPF"/>
</dbReference>
<dbReference type="InterPro" id="IPR019734">
    <property type="entry name" value="TPR_rpt"/>
</dbReference>
<evidence type="ECO:0000313" key="4">
    <source>
        <dbReference type="EMBL" id="MBR7747057.1"/>
    </source>
</evidence>
<keyword evidence="2 3" id="KW-0802">TPR repeat</keyword>
<dbReference type="AlphaFoldDB" id="A0A941DIX3"/>
<dbReference type="SMART" id="SM00028">
    <property type="entry name" value="TPR"/>
    <property type="match status" value="4"/>
</dbReference>
<organism evidence="4 5">
    <name type="scientific">Undibacterium baiyunense</name>
    <dbReference type="NCBI Taxonomy" id="2828731"/>
    <lineage>
        <taxon>Bacteria</taxon>
        <taxon>Pseudomonadati</taxon>
        <taxon>Pseudomonadota</taxon>
        <taxon>Betaproteobacteria</taxon>
        <taxon>Burkholderiales</taxon>
        <taxon>Oxalobacteraceae</taxon>
        <taxon>Undibacterium</taxon>
    </lineage>
</organism>
<dbReference type="EMBL" id="JAGSPM010000006">
    <property type="protein sequence ID" value="MBR7747057.1"/>
    <property type="molecule type" value="Genomic_DNA"/>
</dbReference>
<reference evidence="4 5" key="1">
    <citation type="submission" date="2021-04" db="EMBL/GenBank/DDBJ databases">
        <title>novel species isolated from subtropical streams in China.</title>
        <authorList>
            <person name="Lu H."/>
        </authorList>
    </citation>
    <scope>NUCLEOTIDE SEQUENCE [LARGE SCALE GENOMIC DNA]</scope>
    <source>
        <strain evidence="4 5">BYS107W</strain>
    </source>
</reference>
<gene>
    <name evidence="4" type="ORF">KDM92_10730</name>
</gene>
<sequence>MRSFLIRIVLCCSQLLLIGGCVTKPVALTNDNLFHDELFAAPTDLVSAESIFQLSPSMQQFLDREIRKQSRIHSDQRALYMALYDEGKLQLRYDASYTRNASDTFESRSGNCLSLVIMTAAFAKAMGLTTSYQKVFLEEEWSRAGELYFASEHVNVVLGQKRLKLYNDSTGPETMVVDFLQRGEAANLRSIEIDENTIVAMFMNNRAAEALVRKDYNQAYWSARAAIQADDQFAAAYNTLGVIYMQRNYHEQGYRALSTALILNPKNLVTMSNMVQALNNLNRVAEASQLSQRLLDLQPHPPFHFFQLGLAAMNKNDFVAAKAMFQRELKRAPDYHEFHFWLGLAHFRLGELADAEKELNLAKQNSINQKDYALYAAKLNYLNALNVNQ</sequence>
<proteinExistence type="predicted"/>
<name>A0A941DIX3_9BURK</name>
<dbReference type="PROSITE" id="PS51257">
    <property type="entry name" value="PROKAR_LIPOPROTEIN"/>
    <property type="match status" value="1"/>
</dbReference>
<keyword evidence="5" id="KW-1185">Reference proteome</keyword>
<comment type="caution">
    <text evidence="4">The sequence shown here is derived from an EMBL/GenBank/DDBJ whole genome shotgun (WGS) entry which is preliminary data.</text>
</comment>
<evidence type="ECO:0000256" key="1">
    <source>
        <dbReference type="ARBA" id="ARBA00022737"/>
    </source>
</evidence>